<dbReference type="GO" id="GO:0004519">
    <property type="term" value="F:endonuclease activity"/>
    <property type="evidence" value="ECO:0007669"/>
    <property type="project" value="UniProtKB-KW"/>
</dbReference>
<keyword evidence="1" id="KW-0808">Transferase</keyword>
<evidence type="ECO:0000313" key="9">
    <source>
        <dbReference type="Proteomes" id="UP000887013"/>
    </source>
</evidence>
<dbReference type="InterPro" id="IPR050951">
    <property type="entry name" value="Retrovirus_Pol_polyprotein"/>
</dbReference>
<gene>
    <name evidence="8" type="primary">BSL78_14290</name>
    <name evidence="8" type="ORF">NPIL_255021</name>
</gene>
<dbReference type="Proteomes" id="UP000887013">
    <property type="component" value="Unassembled WGS sequence"/>
</dbReference>
<dbReference type="Pfam" id="PF17917">
    <property type="entry name" value="RT_RNaseH"/>
    <property type="match status" value="1"/>
</dbReference>
<dbReference type="PANTHER" id="PTHR37984:SF5">
    <property type="entry name" value="PROTEIN NYNRIN-LIKE"/>
    <property type="match status" value="1"/>
</dbReference>
<dbReference type="GO" id="GO:0016787">
    <property type="term" value="F:hydrolase activity"/>
    <property type="evidence" value="ECO:0007669"/>
    <property type="project" value="UniProtKB-KW"/>
</dbReference>
<evidence type="ECO:0000256" key="6">
    <source>
        <dbReference type="ARBA" id="ARBA00022918"/>
    </source>
</evidence>
<organism evidence="8 9">
    <name type="scientific">Nephila pilipes</name>
    <name type="common">Giant wood spider</name>
    <name type="synonym">Nephila maculata</name>
    <dbReference type="NCBI Taxonomy" id="299642"/>
    <lineage>
        <taxon>Eukaryota</taxon>
        <taxon>Metazoa</taxon>
        <taxon>Ecdysozoa</taxon>
        <taxon>Arthropoda</taxon>
        <taxon>Chelicerata</taxon>
        <taxon>Arachnida</taxon>
        <taxon>Araneae</taxon>
        <taxon>Araneomorphae</taxon>
        <taxon>Entelegynae</taxon>
        <taxon>Araneoidea</taxon>
        <taxon>Nephilidae</taxon>
        <taxon>Nephila</taxon>
    </lineage>
</organism>
<dbReference type="EMBL" id="BMAW01099568">
    <property type="protein sequence ID" value="GFS90667.1"/>
    <property type="molecule type" value="Genomic_DNA"/>
</dbReference>
<dbReference type="OrthoDB" id="8068582at2759"/>
<dbReference type="SUPFAM" id="SSF56672">
    <property type="entry name" value="DNA/RNA polymerases"/>
    <property type="match status" value="1"/>
</dbReference>
<evidence type="ECO:0000256" key="5">
    <source>
        <dbReference type="ARBA" id="ARBA00022801"/>
    </source>
</evidence>
<keyword evidence="6" id="KW-0695">RNA-directed DNA polymerase</keyword>
<sequence length="115" mass="13363">MLAVAWCLRKFHYYVHGREVTVYTDHKPLESIKKKPLHKAPKCFRSMLTRTQKYNYEMIYKPGKNIPIPHTLSTTPLEETSESSDSIDDIVYSVNTLPIRGICLERIIQHSNGDE</sequence>
<dbReference type="GO" id="GO:0003964">
    <property type="term" value="F:RNA-directed DNA polymerase activity"/>
    <property type="evidence" value="ECO:0007669"/>
    <property type="project" value="UniProtKB-KW"/>
</dbReference>
<dbReference type="InterPro" id="IPR043502">
    <property type="entry name" value="DNA/RNA_pol_sf"/>
</dbReference>
<evidence type="ECO:0000256" key="3">
    <source>
        <dbReference type="ARBA" id="ARBA00022722"/>
    </source>
</evidence>
<dbReference type="InterPro" id="IPR041373">
    <property type="entry name" value="RT_RNaseH"/>
</dbReference>
<reference evidence="8" key="1">
    <citation type="submission" date="2020-08" db="EMBL/GenBank/DDBJ databases">
        <title>Multicomponent nature underlies the extraordinary mechanical properties of spider dragline silk.</title>
        <authorList>
            <person name="Kono N."/>
            <person name="Nakamura H."/>
            <person name="Mori M."/>
            <person name="Yoshida Y."/>
            <person name="Ohtoshi R."/>
            <person name="Malay A.D."/>
            <person name="Moran D.A.P."/>
            <person name="Tomita M."/>
            <person name="Numata K."/>
            <person name="Arakawa K."/>
        </authorList>
    </citation>
    <scope>NUCLEOTIDE SEQUENCE</scope>
</reference>
<keyword evidence="2" id="KW-0548">Nucleotidyltransferase</keyword>
<proteinExistence type="predicted"/>
<keyword evidence="3" id="KW-0540">Nuclease</keyword>
<feature type="domain" description="Reverse transcriptase RNase H-like" evidence="7">
    <location>
        <begin position="1"/>
        <end position="47"/>
    </location>
</feature>
<dbReference type="AlphaFoldDB" id="A0A8X6N292"/>
<keyword evidence="5" id="KW-0378">Hydrolase</keyword>
<evidence type="ECO:0000259" key="7">
    <source>
        <dbReference type="Pfam" id="PF17917"/>
    </source>
</evidence>
<protein>
    <recommendedName>
        <fullName evidence="7">Reverse transcriptase RNase H-like domain-containing protein</fullName>
    </recommendedName>
</protein>
<evidence type="ECO:0000256" key="1">
    <source>
        <dbReference type="ARBA" id="ARBA00022679"/>
    </source>
</evidence>
<evidence type="ECO:0000256" key="2">
    <source>
        <dbReference type="ARBA" id="ARBA00022695"/>
    </source>
</evidence>
<name>A0A8X6N292_NEPPI</name>
<comment type="caution">
    <text evidence="8">The sequence shown here is derived from an EMBL/GenBank/DDBJ whole genome shotgun (WGS) entry which is preliminary data.</text>
</comment>
<keyword evidence="9" id="KW-1185">Reference proteome</keyword>
<evidence type="ECO:0000256" key="4">
    <source>
        <dbReference type="ARBA" id="ARBA00022759"/>
    </source>
</evidence>
<evidence type="ECO:0000313" key="8">
    <source>
        <dbReference type="EMBL" id="GFS90667.1"/>
    </source>
</evidence>
<keyword evidence="4" id="KW-0255">Endonuclease</keyword>
<accession>A0A8X6N292</accession>
<dbReference type="PANTHER" id="PTHR37984">
    <property type="entry name" value="PROTEIN CBG26694"/>
    <property type="match status" value="1"/>
</dbReference>